<evidence type="ECO:0000256" key="2">
    <source>
        <dbReference type="HAMAP-Rule" id="MF_02087"/>
    </source>
</evidence>
<dbReference type="NCBIfam" id="TIGR00044">
    <property type="entry name" value="YggS family pyridoxal phosphate-dependent enzyme"/>
    <property type="match status" value="1"/>
</dbReference>
<dbReference type="EMBL" id="QPJT01000009">
    <property type="protein sequence ID" value="RCX16819.1"/>
    <property type="molecule type" value="Genomic_DNA"/>
</dbReference>
<dbReference type="CDD" id="cd00635">
    <property type="entry name" value="PLPDE_III_YBL036c_like"/>
    <property type="match status" value="1"/>
</dbReference>
<comment type="similarity">
    <text evidence="2 4">Belongs to the pyridoxal phosphate-binding protein YggS/PROSC family.</text>
</comment>
<dbReference type="Proteomes" id="UP000253034">
    <property type="component" value="Unassembled WGS sequence"/>
</dbReference>
<protein>
    <recommendedName>
        <fullName evidence="2">Pyridoxal phosphate homeostasis protein</fullName>
        <shortName evidence="2">PLP homeostasis protein</shortName>
    </recommendedName>
</protein>
<dbReference type="GO" id="GO:0030170">
    <property type="term" value="F:pyridoxal phosphate binding"/>
    <property type="evidence" value="ECO:0007669"/>
    <property type="project" value="UniProtKB-UniRule"/>
</dbReference>
<comment type="caution">
    <text evidence="6">The sequence shown here is derived from an EMBL/GenBank/DDBJ whole genome shotgun (WGS) entry which is preliminary data.</text>
</comment>
<dbReference type="PIRSF" id="PIRSF004848">
    <property type="entry name" value="YBL036c_PLPDEIII"/>
    <property type="match status" value="1"/>
</dbReference>
<comment type="cofactor">
    <cofactor evidence="3">
        <name>pyridoxal 5'-phosphate</name>
        <dbReference type="ChEBI" id="CHEBI:597326"/>
    </cofactor>
</comment>
<dbReference type="SUPFAM" id="SSF51419">
    <property type="entry name" value="PLP-binding barrel"/>
    <property type="match status" value="1"/>
</dbReference>
<gene>
    <name evidence="6" type="ORF">DFR58_10945</name>
</gene>
<dbReference type="InterPro" id="IPR029066">
    <property type="entry name" value="PLP-binding_barrel"/>
</dbReference>
<dbReference type="InterPro" id="IPR001608">
    <property type="entry name" value="Ala_racemase_N"/>
</dbReference>
<dbReference type="FunFam" id="3.20.20.10:FF:000018">
    <property type="entry name" value="Pyridoxal phosphate homeostasis protein"/>
    <property type="match status" value="1"/>
</dbReference>
<dbReference type="Gene3D" id="3.20.20.10">
    <property type="entry name" value="Alanine racemase"/>
    <property type="match status" value="1"/>
</dbReference>
<dbReference type="Pfam" id="PF01168">
    <property type="entry name" value="Ala_racemase_N"/>
    <property type="match status" value="1"/>
</dbReference>
<accession>A0A369B5M1</accession>
<evidence type="ECO:0000256" key="3">
    <source>
        <dbReference type="PIRSR" id="PIRSR004848-1"/>
    </source>
</evidence>
<dbReference type="PANTHER" id="PTHR10146">
    <property type="entry name" value="PROLINE SYNTHETASE CO-TRANSCRIBED BACTERIAL HOMOLOG PROTEIN"/>
    <property type="match status" value="1"/>
</dbReference>
<feature type="modified residue" description="N6-(pyridoxal phosphate)lysine" evidence="2 3">
    <location>
        <position position="40"/>
    </location>
</feature>
<sequence length="233" mass="26283">MMGDSDIIRNNISDIIKRVGAAAEKSGRTAGEIHIIAVSKTIEPERIVTAVDCGMTELGENRVQELCEKYDKIDRECHWHLIGHLQTNKVKYIIDRVKLIHSVDRAELAEEIQQRAKKIDRPADILIQVNVSGEGSKYGISPDGVMDFVKAIASHSHLRVKGLMTMAPFTDNPEEVRYVFRDLNKIFIDIKKENIDNIDMRYISMGMSNDFEVAIEEGANMVRIGTAIFGRRA</sequence>
<evidence type="ECO:0000256" key="4">
    <source>
        <dbReference type="RuleBase" id="RU004514"/>
    </source>
</evidence>
<comment type="function">
    <text evidence="2">Pyridoxal 5'-phosphate (PLP)-binding protein, which is involved in PLP homeostasis.</text>
</comment>
<dbReference type="RefSeq" id="WP_207659198.1">
    <property type="nucleotide sequence ID" value="NZ_QPJT01000009.1"/>
</dbReference>
<evidence type="ECO:0000256" key="1">
    <source>
        <dbReference type="ARBA" id="ARBA00022898"/>
    </source>
</evidence>
<keyword evidence="7" id="KW-1185">Reference proteome</keyword>
<proteinExistence type="inferred from homology"/>
<keyword evidence="1 2" id="KW-0663">Pyridoxal phosphate</keyword>
<dbReference type="AlphaFoldDB" id="A0A369B5M1"/>
<name>A0A369B5M1_9FIRM</name>
<feature type="domain" description="Alanine racemase N-terminal" evidence="5">
    <location>
        <begin position="32"/>
        <end position="231"/>
    </location>
</feature>
<dbReference type="InterPro" id="IPR011078">
    <property type="entry name" value="PyrdxlP_homeostasis"/>
</dbReference>
<evidence type="ECO:0000313" key="7">
    <source>
        <dbReference type="Proteomes" id="UP000253034"/>
    </source>
</evidence>
<evidence type="ECO:0000313" key="6">
    <source>
        <dbReference type="EMBL" id="RCX16819.1"/>
    </source>
</evidence>
<organism evidence="6 7">
    <name type="scientific">Anaerobacterium chartisolvens</name>
    <dbReference type="NCBI Taxonomy" id="1297424"/>
    <lineage>
        <taxon>Bacteria</taxon>
        <taxon>Bacillati</taxon>
        <taxon>Bacillota</taxon>
        <taxon>Clostridia</taxon>
        <taxon>Eubacteriales</taxon>
        <taxon>Oscillospiraceae</taxon>
        <taxon>Anaerobacterium</taxon>
    </lineage>
</organism>
<reference evidence="6 7" key="1">
    <citation type="submission" date="2018-07" db="EMBL/GenBank/DDBJ databases">
        <title>Genomic Encyclopedia of Type Strains, Phase IV (KMG-IV): sequencing the most valuable type-strain genomes for metagenomic binning, comparative biology and taxonomic classification.</title>
        <authorList>
            <person name="Goeker M."/>
        </authorList>
    </citation>
    <scope>NUCLEOTIDE SEQUENCE [LARGE SCALE GENOMIC DNA]</scope>
    <source>
        <strain evidence="6 7">DSM 27016</strain>
    </source>
</reference>
<dbReference type="PANTHER" id="PTHR10146:SF14">
    <property type="entry name" value="PYRIDOXAL PHOSPHATE HOMEOSTASIS PROTEIN"/>
    <property type="match status" value="1"/>
</dbReference>
<evidence type="ECO:0000259" key="5">
    <source>
        <dbReference type="Pfam" id="PF01168"/>
    </source>
</evidence>
<dbReference type="HAMAP" id="MF_02087">
    <property type="entry name" value="PLP_homeostasis"/>
    <property type="match status" value="1"/>
</dbReference>